<dbReference type="Gramene" id="EOY15296">
    <property type="protein sequence ID" value="EOY15296"/>
    <property type="gene ID" value="TCM_034408"/>
</dbReference>
<dbReference type="AlphaFoldDB" id="A0A061FE19"/>
<dbReference type="HOGENOM" id="CLU_1734771_0_0_1"/>
<evidence type="ECO:0000313" key="2">
    <source>
        <dbReference type="Proteomes" id="UP000026915"/>
    </source>
</evidence>
<gene>
    <name evidence="1" type="ORF">TCM_034408</name>
</gene>
<keyword evidence="2" id="KW-1185">Reference proteome</keyword>
<protein>
    <submittedName>
        <fullName evidence="1">Uncharacterized protein</fullName>
    </submittedName>
</protein>
<reference evidence="1 2" key="1">
    <citation type="journal article" date="2013" name="Genome Biol.">
        <title>The genome sequence of the most widely cultivated cacao type and its use to identify candidate genes regulating pod color.</title>
        <authorList>
            <person name="Motamayor J.C."/>
            <person name="Mockaitis K."/>
            <person name="Schmutz J."/>
            <person name="Haiminen N."/>
            <person name="Iii D.L."/>
            <person name="Cornejo O."/>
            <person name="Findley S.D."/>
            <person name="Zheng P."/>
            <person name="Utro F."/>
            <person name="Royaert S."/>
            <person name="Saski C."/>
            <person name="Jenkins J."/>
            <person name="Podicheti R."/>
            <person name="Zhao M."/>
            <person name="Scheffler B.E."/>
            <person name="Stack J.C."/>
            <person name="Feltus F.A."/>
            <person name="Mustiga G.M."/>
            <person name="Amores F."/>
            <person name="Phillips W."/>
            <person name="Marelli J.P."/>
            <person name="May G.D."/>
            <person name="Shapiro H."/>
            <person name="Ma J."/>
            <person name="Bustamante C.D."/>
            <person name="Schnell R.J."/>
            <person name="Main D."/>
            <person name="Gilbert D."/>
            <person name="Parida L."/>
            <person name="Kuhn D.N."/>
        </authorList>
    </citation>
    <scope>NUCLEOTIDE SEQUENCE [LARGE SCALE GENOMIC DNA]</scope>
    <source>
        <strain evidence="2">cv. Matina 1-6</strain>
    </source>
</reference>
<dbReference type="EMBL" id="CM001886">
    <property type="protein sequence ID" value="EOY15296.1"/>
    <property type="molecule type" value="Genomic_DNA"/>
</dbReference>
<evidence type="ECO:0000313" key="1">
    <source>
        <dbReference type="EMBL" id="EOY15296.1"/>
    </source>
</evidence>
<dbReference type="Proteomes" id="UP000026915">
    <property type="component" value="Chromosome 8"/>
</dbReference>
<sequence length="151" mass="17376">MFRWNEIFHDLVLQFHCIHGYDWVKMYGLSFSARIGCLLVSVTNDMIRRGLAFCLEYYLEVMCFYNASFERKQRPLISDMQCSNELLTSTAEAARSKAQEQQLKQQQLTSITEAKTSTRCAANSNELLNLQLAKSPESCSDNRSRQAMHSS</sequence>
<proteinExistence type="predicted"/>
<dbReference type="InParanoid" id="A0A061FE19"/>
<accession>A0A061FE19</accession>
<name>A0A061FE19_THECC</name>
<organism evidence="1 2">
    <name type="scientific">Theobroma cacao</name>
    <name type="common">Cacao</name>
    <name type="synonym">Cocoa</name>
    <dbReference type="NCBI Taxonomy" id="3641"/>
    <lineage>
        <taxon>Eukaryota</taxon>
        <taxon>Viridiplantae</taxon>
        <taxon>Streptophyta</taxon>
        <taxon>Embryophyta</taxon>
        <taxon>Tracheophyta</taxon>
        <taxon>Spermatophyta</taxon>
        <taxon>Magnoliopsida</taxon>
        <taxon>eudicotyledons</taxon>
        <taxon>Gunneridae</taxon>
        <taxon>Pentapetalae</taxon>
        <taxon>rosids</taxon>
        <taxon>malvids</taxon>
        <taxon>Malvales</taxon>
        <taxon>Malvaceae</taxon>
        <taxon>Byttnerioideae</taxon>
        <taxon>Theobroma</taxon>
    </lineage>
</organism>